<feature type="binding site" evidence="7">
    <location>
        <position position="256"/>
    </location>
    <ligand>
        <name>FMN</name>
        <dbReference type="ChEBI" id="CHEBI:58210"/>
    </ligand>
</feature>
<feature type="binding site" evidence="7">
    <location>
        <begin position="80"/>
        <end position="82"/>
    </location>
    <ligand>
        <name>FMN</name>
        <dbReference type="ChEBI" id="CHEBI:58210"/>
    </ligand>
</feature>
<feature type="binding site" evidence="7">
    <location>
        <begin position="311"/>
        <end position="315"/>
    </location>
    <ligand>
        <name>FMN</name>
        <dbReference type="ChEBI" id="CHEBI:58210"/>
    </ligand>
</feature>
<dbReference type="Gene3D" id="3.20.20.70">
    <property type="entry name" value="Aldolase class I"/>
    <property type="match status" value="1"/>
</dbReference>
<gene>
    <name evidence="9" type="ORF">EZ313_16010</name>
</gene>
<keyword evidence="10" id="KW-1185">Reference proteome</keyword>
<dbReference type="InterPro" id="IPR008259">
    <property type="entry name" value="FMN_hydac_DH_AS"/>
</dbReference>
<accession>A0A4Z0BXU5</accession>
<feature type="binding site" evidence="7">
    <location>
        <position position="280"/>
    </location>
    <ligand>
        <name>glyoxylate</name>
        <dbReference type="ChEBI" id="CHEBI:36655"/>
    </ligand>
</feature>
<dbReference type="InterPro" id="IPR012133">
    <property type="entry name" value="Alpha-hydoxy_acid_DH_FMN"/>
</dbReference>
<sequence>MNIQSAHNLEDVRQMARRKLPRIAFDFIDGGADDELCLRRNREAFQQHRLLPRYLVDVSKRDQSTVLLGRRYSSPFGISPTGLAGLFCPDADRLLAQAAAQANIPFLLSSASNGALEDIAQVAPEHVWFQMYCTSDEKINADLVRRARASGVRVLVVSVDVPVNSNRERNKRNGFSRPFRMTPGVVLEALAHPAWVLRYLQTGGIPMMRNWAPYAPAGATAAQVADLYGTLTPAPMVQWGHLQRIRDAWPGPLVVKGLMHPEDAAHAVRLGVDALVVSNHGGRQLDAAPSPLEVLPAIRAAVGDDVELILDSGVRRGSDIVIARCLGAKFSIFGRPTLFGAAAAGAAGIERVIRIVRNEVDMVLAQIGCASFDQLHPGFLWSPGTPHATRAAPAPEVQHVEQRVAVPFP</sequence>
<feature type="binding site" evidence="7">
    <location>
        <position position="283"/>
    </location>
    <ligand>
        <name>glyoxylate</name>
        <dbReference type="ChEBI" id="CHEBI:36655"/>
    </ligand>
</feature>
<keyword evidence="4" id="KW-0560">Oxidoreductase</keyword>
<dbReference type="EMBL" id="SMLM01000002">
    <property type="protein sequence ID" value="TFZ02749.1"/>
    <property type="molecule type" value="Genomic_DNA"/>
</dbReference>
<organism evidence="9 10">
    <name type="scientific">Ramlibacter henchirensis</name>
    <dbReference type="NCBI Taxonomy" id="204072"/>
    <lineage>
        <taxon>Bacteria</taxon>
        <taxon>Pseudomonadati</taxon>
        <taxon>Pseudomonadota</taxon>
        <taxon>Betaproteobacteria</taxon>
        <taxon>Burkholderiales</taxon>
        <taxon>Comamonadaceae</taxon>
        <taxon>Ramlibacter</taxon>
    </lineage>
</organism>
<protein>
    <submittedName>
        <fullName evidence="9">Alpha-hydroxy-acid oxidizing protein</fullName>
    </submittedName>
</protein>
<evidence type="ECO:0000256" key="1">
    <source>
        <dbReference type="ARBA" id="ARBA00001917"/>
    </source>
</evidence>
<evidence type="ECO:0000259" key="8">
    <source>
        <dbReference type="PROSITE" id="PS51349"/>
    </source>
</evidence>
<feature type="binding site" evidence="7">
    <location>
        <position position="278"/>
    </location>
    <ligand>
        <name>FMN</name>
        <dbReference type="ChEBI" id="CHEBI:58210"/>
    </ligand>
</feature>
<comment type="cofactor">
    <cofactor evidence="1">
        <name>FMN</name>
        <dbReference type="ChEBI" id="CHEBI:58210"/>
    </cofactor>
</comment>
<feature type="active site" description="Proton acceptor" evidence="6">
    <location>
        <position position="280"/>
    </location>
</feature>
<evidence type="ECO:0000256" key="6">
    <source>
        <dbReference type="PIRSR" id="PIRSR000138-1"/>
    </source>
</evidence>
<dbReference type="InterPro" id="IPR000262">
    <property type="entry name" value="FMN-dep_DH"/>
</dbReference>
<evidence type="ECO:0000256" key="2">
    <source>
        <dbReference type="ARBA" id="ARBA00022630"/>
    </source>
</evidence>
<dbReference type="AlphaFoldDB" id="A0A4Z0BXU5"/>
<dbReference type="Pfam" id="PF01070">
    <property type="entry name" value="FMN_dh"/>
    <property type="match status" value="1"/>
</dbReference>
<keyword evidence="2 7" id="KW-0285">Flavoprotein</keyword>
<dbReference type="PROSITE" id="PS51349">
    <property type="entry name" value="FMN_HYDROXY_ACID_DH_2"/>
    <property type="match status" value="1"/>
</dbReference>
<feature type="binding site" evidence="7">
    <location>
        <begin position="334"/>
        <end position="335"/>
    </location>
    <ligand>
        <name>FMN</name>
        <dbReference type="ChEBI" id="CHEBI:58210"/>
    </ligand>
</feature>
<dbReference type="GO" id="GO:0004459">
    <property type="term" value="F:L-lactate dehydrogenase (NAD+) activity"/>
    <property type="evidence" value="ECO:0007669"/>
    <property type="project" value="TreeGrafter"/>
</dbReference>
<dbReference type="GO" id="GO:0005886">
    <property type="term" value="C:plasma membrane"/>
    <property type="evidence" value="ECO:0007669"/>
    <property type="project" value="TreeGrafter"/>
</dbReference>
<feature type="binding site" evidence="7">
    <location>
        <position position="167"/>
    </location>
    <ligand>
        <name>glyoxylate</name>
        <dbReference type="ChEBI" id="CHEBI:36655"/>
    </ligand>
</feature>
<dbReference type="OrthoDB" id="9770452at2"/>
<dbReference type="InterPro" id="IPR013785">
    <property type="entry name" value="Aldolase_TIM"/>
</dbReference>
<dbReference type="InterPro" id="IPR037396">
    <property type="entry name" value="FMN_HAD"/>
</dbReference>
<dbReference type="PANTHER" id="PTHR10578:SF107">
    <property type="entry name" value="2-HYDROXYACID OXIDASE 1"/>
    <property type="match status" value="1"/>
</dbReference>
<evidence type="ECO:0000256" key="4">
    <source>
        <dbReference type="ARBA" id="ARBA00023002"/>
    </source>
</evidence>
<evidence type="ECO:0000313" key="9">
    <source>
        <dbReference type="EMBL" id="TFZ02749.1"/>
    </source>
</evidence>
<dbReference type="GO" id="GO:0010181">
    <property type="term" value="F:FMN binding"/>
    <property type="evidence" value="ECO:0007669"/>
    <property type="project" value="InterPro"/>
</dbReference>
<feature type="domain" description="FMN hydroxy acid dehydrogenase" evidence="8">
    <location>
        <begin position="1"/>
        <end position="385"/>
    </location>
</feature>
<feature type="binding site" evidence="7">
    <location>
        <position position="109"/>
    </location>
    <ligand>
        <name>FMN</name>
        <dbReference type="ChEBI" id="CHEBI:58210"/>
    </ligand>
</feature>
<evidence type="ECO:0000313" key="10">
    <source>
        <dbReference type="Proteomes" id="UP000298180"/>
    </source>
</evidence>
<dbReference type="SUPFAM" id="SSF51395">
    <property type="entry name" value="FMN-linked oxidoreductases"/>
    <property type="match status" value="1"/>
</dbReference>
<dbReference type="FunFam" id="3.20.20.70:FF:000029">
    <property type="entry name" value="L-lactate dehydrogenase"/>
    <property type="match status" value="1"/>
</dbReference>
<dbReference type="RefSeq" id="WP_135264273.1">
    <property type="nucleotide sequence ID" value="NZ_SMLM01000002.1"/>
</dbReference>
<reference evidence="9 10" key="1">
    <citation type="submission" date="2019-03" db="EMBL/GenBank/DDBJ databases">
        <title>Ramlibacter henchirensis DSM 14656, whole genome shotgun sequence.</title>
        <authorList>
            <person name="Zhang X."/>
            <person name="Feng G."/>
            <person name="Zhu H."/>
        </authorList>
    </citation>
    <scope>NUCLEOTIDE SEQUENCE [LARGE SCALE GENOMIC DNA]</scope>
    <source>
        <strain evidence="9 10">DSM 14656</strain>
    </source>
</reference>
<dbReference type="PANTHER" id="PTHR10578">
    <property type="entry name" value="S -2-HYDROXY-ACID OXIDASE-RELATED"/>
    <property type="match status" value="1"/>
</dbReference>
<evidence type="ECO:0000256" key="7">
    <source>
        <dbReference type="PIRSR" id="PIRSR000138-2"/>
    </source>
</evidence>
<comment type="similarity">
    <text evidence="5">Belongs to the FMN-dependent alpha-hydroxy acid dehydrogenase family.</text>
</comment>
<dbReference type="PROSITE" id="PS00557">
    <property type="entry name" value="FMN_HYDROXY_ACID_DH_1"/>
    <property type="match status" value="1"/>
</dbReference>
<name>A0A4Z0BXU5_9BURK</name>
<dbReference type="GO" id="GO:0009060">
    <property type="term" value="P:aerobic respiration"/>
    <property type="evidence" value="ECO:0007669"/>
    <property type="project" value="TreeGrafter"/>
</dbReference>
<evidence type="ECO:0000256" key="5">
    <source>
        <dbReference type="ARBA" id="ARBA00024042"/>
    </source>
</evidence>
<dbReference type="Proteomes" id="UP000298180">
    <property type="component" value="Unassembled WGS sequence"/>
</dbReference>
<evidence type="ECO:0000256" key="3">
    <source>
        <dbReference type="ARBA" id="ARBA00022643"/>
    </source>
</evidence>
<proteinExistence type="inferred from homology"/>
<dbReference type="PIRSF" id="PIRSF000138">
    <property type="entry name" value="Al-hdrx_acd_dh"/>
    <property type="match status" value="1"/>
</dbReference>
<keyword evidence="3 7" id="KW-0288">FMN</keyword>
<feature type="binding site" evidence="7">
    <location>
        <position position="132"/>
    </location>
    <ligand>
        <name>glyoxylate</name>
        <dbReference type="ChEBI" id="CHEBI:36655"/>
    </ligand>
</feature>
<feature type="binding site" evidence="7">
    <location>
        <position position="130"/>
    </location>
    <ligand>
        <name>FMN</name>
        <dbReference type="ChEBI" id="CHEBI:58210"/>
    </ligand>
</feature>
<comment type="caution">
    <text evidence="9">The sequence shown here is derived from an EMBL/GenBank/DDBJ whole genome shotgun (WGS) entry which is preliminary data.</text>
</comment>